<dbReference type="CDD" id="cd18886">
    <property type="entry name" value="NUDIX_MutT_Nudt1"/>
    <property type="match status" value="1"/>
</dbReference>
<sequence>MPFSPELTTLAYVTDPTRTKVLLVHRTARDSDEQLGKYNGLGGKVERDEDIVEAMRRELREEAGIEATGLTLRGTVAWPGFNGRDVFGFVFLVTAFEGDVPEGNEEGTLAWHDIATMMELPMWDGDRHFLPLVFDESIGQFHGVIPYDGGHSTGWQVSTTGSH</sequence>
<dbReference type="OrthoDB" id="9800186at2"/>
<dbReference type="PROSITE" id="PS51462">
    <property type="entry name" value="NUDIX"/>
    <property type="match status" value="1"/>
</dbReference>
<evidence type="ECO:0000256" key="3">
    <source>
        <dbReference type="ARBA" id="ARBA00022723"/>
    </source>
</evidence>
<evidence type="ECO:0000256" key="4">
    <source>
        <dbReference type="ARBA" id="ARBA00022801"/>
    </source>
</evidence>
<dbReference type="InterPro" id="IPR020084">
    <property type="entry name" value="NUDIX_hydrolase_CS"/>
</dbReference>
<evidence type="ECO:0000256" key="1">
    <source>
        <dbReference type="ARBA" id="ARBA00001946"/>
    </source>
</evidence>
<evidence type="ECO:0000259" key="6">
    <source>
        <dbReference type="PROSITE" id="PS51462"/>
    </source>
</evidence>
<dbReference type="Proteomes" id="UP000188235">
    <property type="component" value="Chromosome"/>
</dbReference>
<keyword evidence="5" id="KW-0460">Magnesium</keyword>
<keyword evidence="4" id="KW-0378">Hydrolase</keyword>
<reference evidence="7 8" key="1">
    <citation type="journal article" date="2008" name="Int. J. Syst. Evol. Microbiol.">
        <title>Tessaracoccus flavescens sp. nov., isolated from marine sediment.</title>
        <authorList>
            <person name="Lee D.W."/>
            <person name="Lee S.D."/>
        </authorList>
    </citation>
    <scope>NUCLEOTIDE SEQUENCE [LARGE SCALE GENOMIC DNA]</scope>
    <source>
        <strain evidence="7 8">SST-39T</strain>
    </source>
</reference>
<evidence type="ECO:0000313" key="7">
    <source>
        <dbReference type="EMBL" id="AQP52620.1"/>
    </source>
</evidence>
<dbReference type="RefSeq" id="WP_077352989.1">
    <property type="nucleotide sequence ID" value="NZ_CP019607.1"/>
</dbReference>
<dbReference type="GO" id="GO:0005737">
    <property type="term" value="C:cytoplasm"/>
    <property type="evidence" value="ECO:0007669"/>
    <property type="project" value="TreeGrafter"/>
</dbReference>
<dbReference type="AlphaFoldDB" id="A0A1Q2D2F8"/>
<organism evidence="7 8">
    <name type="scientific">Tessaracoccus flavescens</name>
    <dbReference type="NCBI Taxonomy" id="399497"/>
    <lineage>
        <taxon>Bacteria</taxon>
        <taxon>Bacillati</taxon>
        <taxon>Actinomycetota</taxon>
        <taxon>Actinomycetes</taxon>
        <taxon>Propionibacteriales</taxon>
        <taxon>Propionibacteriaceae</taxon>
        <taxon>Tessaracoccus</taxon>
    </lineage>
</organism>
<dbReference type="PANTHER" id="PTHR43758:SF2">
    <property type="entry name" value="OXIDIZED PURINE NUCLEOSIDE TRIPHOSPHATE HYDROLASE"/>
    <property type="match status" value="1"/>
</dbReference>
<evidence type="ECO:0000256" key="5">
    <source>
        <dbReference type="ARBA" id="ARBA00022842"/>
    </source>
</evidence>
<dbReference type="EMBL" id="CP019607">
    <property type="protein sequence ID" value="AQP52620.1"/>
    <property type="molecule type" value="Genomic_DNA"/>
</dbReference>
<name>A0A1Q2D2F8_9ACTN</name>
<dbReference type="Gene3D" id="3.90.79.10">
    <property type="entry name" value="Nucleoside Triphosphate Pyrophosphohydrolase"/>
    <property type="match status" value="1"/>
</dbReference>
<proteinExistence type="inferred from homology"/>
<dbReference type="PROSITE" id="PS00893">
    <property type="entry name" value="NUDIX_BOX"/>
    <property type="match status" value="1"/>
</dbReference>
<dbReference type="PANTHER" id="PTHR43758">
    <property type="entry name" value="7,8-DIHYDRO-8-OXOGUANINE TRIPHOSPHATASE"/>
    <property type="match status" value="1"/>
</dbReference>
<dbReference type="InterPro" id="IPR000086">
    <property type="entry name" value="NUDIX_hydrolase_dom"/>
</dbReference>
<accession>A0A1Q2D2F8</accession>
<comment type="similarity">
    <text evidence="2">Belongs to the Nudix hydrolase family.</text>
</comment>
<dbReference type="Pfam" id="PF00293">
    <property type="entry name" value="NUDIX"/>
    <property type="match status" value="1"/>
</dbReference>
<dbReference type="GO" id="GO:0046872">
    <property type="term" value="F:metal ion binding"/>
    <property type="evidence" value="ECO:0007669"/>
    <property type="project" value="UniProtKB-KW"/>
</dbReference>
<dbReference type="InterPro" id="IPR015797">
    <property type="entry name" value="NUDIX_hydrolase-like_dom_sf"/>
</dbReference>
<dbReference type="SUPFAM" id="SSF55811">
    <property type="entry name" value="Nudix"/>
    <property type="match status" value="1"/>
</dbReference>
<dbReference type="KEGG" id="tfa:BW733_12965"/>
<feature type="domain" description="Nudix hydrolase" evidence="6">
    <location>
        <begin position="4"/>
        <end position="135"/>
    </location>
</feature>
<keyword evidence="8" id="KW-1185">Reference proteome</keyword>
<dbReference type="GO" id="GO:0016818">
    <property type="term" value="F:hydrolase activity, acting on acid anhydrides, in phosphorus-containing anhydrides"/>
    <property type="evidence" value="ECO:0007669"/>
    <property type="project" value="TreeGrafter"/>
</dbReference>
<keyword evidence="3" id="KW-0479">Metal-binding</keyword>
<gene>
    <name evidence="7" type="ORF">BW733_12965</name>
</gene>
<dbReference type="STRING" id="399497.BW733_12965"/>
<evidence type="ECO:0000256" key="2">
    <source>
        <dbReference type="ARBA" id="ARBA00005582"/>
    </source>
</evidence>
<protein>
    <submittedName>
        <fullName evidence="7">7,8-dihydro-8-oxoguanine triphosphatase</fullName>
    </submittedName>
</protein>
<comment type="cofactor">
    <cofactor evidence="1">
        <name>Mg(2+)</name>
        <dbReference type="ChEBI" id="CHEBI:18420"/>
    </cofactor>
</comment>
<evidence type="ECO:0000313" key="8">
    <source>
        <dbReference type="Proteomes" id="UP000188235"/>
    </source>
</evidence>